<dbReference type="PRINTS" id="PR00412">
    <property type="entry name" value="EPOXHYDRLASE"/>
</dbReference>
<evidence type="ECO:0000256" key="1">
    <source>
        <dbReference type="ARBA" id="ARBA00010088"/>
    </source>
</evidence>
<protein>
    <submittedName>
        <fullName evidence="5">Epoxide hydrolase</fullName>
    </submittedName>
</protein>
<dbReference type="InterPro" id="IPR010497">
    <property type="entry name" value="Epoxide_hydro_N"/>
</dbReference>
<dbReference type="InterPro" id="IPR000639">
    <property type="entry name" value="Epox_hydrolase-like"/>
</dbReference>
<evidence type="ECO:0000256" key="3">
    <source>
        <dbReference type="PIRSR" id="PIRSR001112-1"/>
    </source>
</evidence>
<dbReference type="PANTHER" id="PTHR21661">
    <property type="entry name" value="EPOXIDE HYDROLASE 1-RELATED"/>
    <property type="match status" value="1"/>
</dbReference>
<name>A0A6A6QG91_9PEZI</name>
<evidence type="ECO:0000259" key="4">
    <source>
        <dbReference type="Pfam" id="PF06441"/>
    </source>
</evidence>
<dbReference type="AlphaFoldDB" id="A0A6A6QG91"/>
<dbReference type="PIRSF" id="PIRSF001112">
    <property type="entry name" value="Epoxide_hydrolase"/>
    <property type="match status" value="1"/>
</dbReference>
<feature type="active site" description="Nucleophile" evidence="3">
    <location>
        <position position="198"/>
    </location>
</feature>
<feature type="active site" description="Proton acceptor" evidence="3">
    <location>
        <position position="371"/>
    </location>
</feature>
<accession>A0A6A6QG91</accession>
<keyword evidence="6" id="KW-1185">Reference proteome</keyword>
<dbReference type="OrthoDB" id="7130006at2759"/>
<dbReference type="PANTHER" id="PTHR21661:SF39">
    <property type="entry name" value="HYDROLASE, PUTATIVE (AFU_ORTHOLOGUE AFUA_3G08960)-RELATED"/>
    <property type="match status" value="1"/>
</dbReference>
<evidence type="ECO:0000256" key="2">
    <source>
        <dbReference type="ARBA" id="ARBA00022801"/>
    </source>
</evidence>
<dbReference type="EMBL" id="MU004196">
    <property type="protein sequence ID" value="KAF2491201.1"/>
    <property type="molecule type" value="Genomic_DNA"/>
</dbReference>
<keyword evidence="2 5" id="KW-0378">Hydrolase</keyword>
<dbReference type="Proteomes" id="UP000799750">
    <property type="component" value="Unassembled WGS sequence"/>
</dbReference>
<comment type="similarity">
    <text evidence="1">Belongs to the peptidase S33 family.</text>
</comment>
<sequence length="395" mass="43747">MSSFATPPPGASASLKPFTVNIADSRVSELHQLVKLSKIDIPTYENQQTDGRFGISRSWLIDAKAAWEKFDWRESEKYINSFPHFSMPVPDAKSGNAEGVFNLHFVALFSKRADAIPIVFLHGWPGSFLEFLPMLELVRGKYSEETLPFHVIVPSLPGFVFSDAPPVDREFGAEDVARIVNAGVKMLGVGEYVVQGGDIGSRIARILAVRYPEVKAAHLNFCMMSPPADLPPSSVTSPAEQTGLTRLAAFTSTGSAYMQEHKTRPATIGLALSSSPLALLAWIGEKFLAWTDIPPALPVILEAVSLYYLTDTFPRSIFTYREAGIADDPAWFIDKPVGFSWFPKEVAPVPRGWVERTGRVVWWREHGRGGHFAALERPEVVWVDVERFVGSVWGK</sequence>
<dbReference type="InterPro" id="IPR016292">
    <property type="entry name" value="Epoxide_hydrolase"/>
</dbReference>
<dbReference type="Gene3D" id="3.40.50.1820">
    <property type="entry name" value="alpha/beta hydrolase"/>
    <property type="match status" value="1"/>
</dbReference>
<evidence type="ECO:0000313" key="6">
    <source>
        <dbReference type="Proteomes" id="UP000799750"/>
    </source>
</evidence>
<gene>
    <name evidence="5" type="ORF">BU16DRAFT_469925</name>
</gene>
<dbReference type="InterPro" id="IPR029058">
    <property type="entry name" value="AB_hydrolase_fold"/>
</dbReference>
<reference evidence="5" key="1">
    <citation type="journal article" date="2020" name="Stud. Mycol.">
        <title>101 Dothideomycetes genomes: a test case for predicting lifestyles and emergence of pathogens.</title>
        <authorList>
            <person name="Haridas S."/>
            <person name="Albert R."/>
            <person name="Binder M."/>
            <person name="Bloem J."/>
            <person name="Labutti K."/>
            <person name="Salamov A."/>
            <person name="Andreopoulos B."/>
            <person name="Baker S."/>
            <person name="Barry K."/>
            <person name="Bills G."/>
            <person name="Bluhm B."/>
            <person name="Cannon C."/>
            <person name="Castanera R."/>
            <person name="Culley D."/>
            <person name="Daum C."/>
            <person name="Ezra D."/>
            <person name="Gonzalez J."/>
            <person name="Henrissat B."/>
            <person name="Kuo A."/>
            <person name="Liang C."/>
            <person name="Lipzen A."/>
            <person name="Lutzoni F."/>
            <person name="Magnuson J."/>
            <person name="Mondo S."/>
            <person name="Nolan M."/>
            <person name="Ohm R."/>
            <person name="Pangilinan J."/>
            <person name="Park H.-J."/>
            <person name="Ramirez L."/>
            <person name="Alfaro M."/>
            <person name="Sun H."/>
            <person name="Tritt A."/>
            <person name="Yoshinaga Y."/>
            <person name="Zwiers L.-H."/>
            <person name="Turgeon B."/>
            <person name="Goodwin S."/>
            <person name="Spatafora J."/>
            <person name="Crous P."/>
            <person name="Grigoriev I."/>
        </authorList>
    </citation>
    <scope>NUCLEOTIDE SEQUENCE</scope>
    <source>
        <strain evidence="5">CBS 269.34</strain>
    </source>
</reference>
<evidence type="ECO:0000313" key="5">
    <source>
        <dbReference type="EMBL" id="KAF2491201.1"/>
    </source>
</evidence>
<organism evidence="5 6">
    <name type="scientific">Lophium mytilinum</name>
    <dbReference type="NCBI Taxonomy" id="390894"/>
    <lineage>
        <taxon>Eukaryota</taxon>
        <taxon>Fungi</taxon>
        <taxon>Dikarya</taxon>
        <taxon>Ascomycota</taxon>
        <taxon>Pezizomycotina</taxon>
        <taxon>Dothideomycetes</taxon>
        <taxon>Pleosporomycetidae</taxon>
        <taxon>Mytilinidiales</taxon>
        <taxon>Mytilinidiaceae</taxon>
        <taxon>Lophium</taxon>
    </lineage>
</organism>
<dbReference type="GO" id="GO:0004301">
    <property type="term" value="F:epoxide hydrolase activity"/>
    <property type="evidence" value="ECO:0007669"/>
    <property type="project" value="TreeGrafter"/>
</dbReference>
<dbReference type="Pfam" id="PF06441">
    <property type="entry name" value="EHN"/>
    <property type="match status" value="1"/>
</dbReference>
<feature type="domain" description="Epoxide hydrolase N-terminal" evidence="4">
    <location>
        <begin position="16"/>
        <end position="131"/>
    </location>
</feature>
<dbReference type="SUPFAM" id="SSF53474">
    <property type="entry name" value="alpha/beta-Hydrolases"/>
    <property type="match status" value="1"/>
</dbReference>
<dbReference type="GO" id="GO:0097176">
    <property type="term" value="P:epoxide metabolic process"/>
    <property type="evidence" value="ECO:0007669"/>
    <property type="project" value="TreeGrafter"/>
</dbReference>
<proteinExistence type="inferred from homology"/>
<feature type="active site" description="Proton donor" evidence="3">
    <location>
        <position position="320"/>
    </location>
</feature>